<evidence type="ECO:0000256" key="1">
    <source>
        <dbReference type="ARBA" id="ARBA00022679"/>
    </source>
</evidence>
<evidence type="ECO:0000313" key="4">
    <source>
        <dbReference type="EMBL" id="MCS3920742.1"/>
    </source>
</evidence>
<reference evidence="4 5" key="1">
    <citation type="submission" date="2022-08" db="EMBL/GenBank/DDBJ databases">
        <title>Bacterial and archaeal communities from various locations to study Microbial Dark Matter (Phase II).</title>
        <authorList>
            <person name="Stepanauskas R."/>
        </authorList>
    </citation>
    <scope>NUCLEOTIDE SEQUENCE [LARGE SCALE GENOMIC DNA]</scope>
    <source>
        <strain evidence="4 5">PD1</strain>
    </source>
</reference>
<accession>A0ABT2ES48</accession>
<dbReference type="Proteomes" id="UP001204798">
    <property type="component" value="Unassembled WGS sequence"/>
</dbReference>
<dbReference type="PANTHER" id="PTHR10434">
    <property type="entry name" value="1-ACYL-SN-GLYCEROL-3-PHOSPHATE ACYLTRANSFERASE"/>
    <property type="match status" value="1"/>
</dbReference>
<feature type="domain" description="Phospholipid/glycerol acyltransferase" evidence="3">
    <location>
        <begin position="41"/>
        <end position="153"/>
    </location>
</feature>
<proteinExistence type="predicted"/>
<dbReference type="EC" id="2.3.1.51" evidence="4"/>
<keyword evidence="5" id="KW-1185">Reference proteome</keyword>
<sequence>MMTEGKMKTYRLLQPAAKVLAWLLFRPKVVGTENIPIEGGTLIVSNHPTYLDPILLAIFAPRPFSFVAKRPLFYLPIVRTFLWLTDCVPVEQDAPDRRALRLSIQKLRKGDALVIFPEGTRSDHGKLRPFQLGPAMIAVEAQVPIVPCGLVGFYEAWKMEAPIPKPAPVAIVFGKPFMPQLPNEVPRREALSLITERMRNEIVRLMELGGQLLGR</sequence>
<gene>
    <name evidence="4" type="ORF">M2350_003177</name>
</gene>
<dbReference type="CDD" id="cd07989">
    <property type="entry name" value="LPLAT_AGPAT-like"/>
    <property type="match status" value="1"/>
</dbReference>
<evidence type="ECO:0000256" key="2">
    <source>
        <dbReference type="ARBA" id="ARBA00023315"/>
    </source>
</evidence>
<organism evidence="4 5">
    <name type="scientific">Candidatus Fervidibacter sacchari</name>
    <dbReference type="NCBI Taxonomy" id="1448929"/>
    <lineage>
        <taxon>Bacteria</taxon>
        <taxon>Candidatus Fervidibacterota</taxon>
        <taxon>Candidatus Fervidibacter</taxon>
    </lineage>
</organism>
<evidence type="ECO:0000259" key="3">
    <source>
        <dbReference type="SMART" id="SM00563"/>
    </source>
</evidence>
<dbReference type="RefSeq" id="WP_259100845.1">
    <property type="nucleotide sequence ID" value="NZ_CP130454.1"/>
</dbReference>
<keyword evidence="1 4" id="KW-0808">Transferase</keyword>
<dbReference type="Pfam" id="PF01553">
    <property type="entry name" value="Acyltransferase"/>
    <property type="match status" value="1"/>
</dbReference>
<name>A0ABT2ES48_9BACT</name>
<dbReference type="PANTHER" id="PTHR10434:SF11">
    <property type="entry name" value="1-ACYL-SN-GLYCEROL-3-PHOSPHATE ACYLTRANSFERASE"/>
    <property type="match status" value="1"/>
</dbReference>
<keyword evidence="2 4" id="KW-0012">Acyltransferase</keyword>
<dbReference type="SMART" id="SM00563">
    <property type="entry name" value="PlsC"/>
    <property type="match status" value="1"/>
</dbReference>
<comment type="caution">
    <text evidence="4">The sequence shown here is derived from an EMBL/GenBank/DDBJ whole genome shotgun (WGS) entry which is preliminary data.</text>
</comment>
<dbReference type="GO" id="GO:0003841">
    <property type="term" value="F:1-acylglycerol-3-phosphate O-acyltransferase activity"/>
    <property type="evidence" value="ECO:0007669"/>
    <property type="project" value="UniProtKB-EC"/>
</dbReference>
<dbReference type="SUPFAM" id="SSF69593">
    <property type="entry name" value="Glycerol-3-phosphate (1)-acyltransferase"/>
    <property type="match status" value="1"/>
</dbReference>
<dbReference type="InterPro" id="IPR002123">
    <property type="entry name" value="Plipid/glycerol_acylTrfase"/>
</dbReference>
<protein>
    <submittedName>
        <fullName evidence="4">1-acyl-sn-glycerol-3-phosphate acyltransferase</fullName>
        <ecNumber evidence="4">2.3.1.51</ecNumber>
    </submittedName>
</protein>
<dbReference type="EMBL" id="JANUCP010000006">
    <property type="protein sequence ID" value="MCS3920742.1"/>
    <property type="molecule type" value="Genomic_DNA"/>
</dbReference>
<evidence type="ECO:0000313" key="5">
    <source>
        <dbReference type="Proteomes" id="UP001204798"/>
    </source>
</evidence>